<comment type="caution">
    <text evidence="2">The sequence shown here is derived from an EMBL/GenBank/DDBJ whole genome shotgun (WGS) entry which is preliminary data.</text>
</comment>
<dbReference type="EMBL" id="JAUSUH010000006">
    <property type="protein sequence ID" value="MDQ0348397.1"/>
    <property type="molecule type" value="Genomic_DNA"/>
</dbReference>
<protein>
    <recommendedName>
        <fullName evidence="4">Permuted papain-like amidase enzyme, YaeF/YiiX, C92 family</fullName>
    </recommendedName>
</protein>
<dbReference type="PROSITE" id="PS51318">
    <property type="entry name" value="TAT"/>
    <property type="match status" value="1"/>
</dbReference>
<dbReference type="InterPro" id="IPR006311">
    <property type="entry name" value="TAT_signal"/>
</dbReference>
<dbReference type="Proteomes" id="UP001238467">
    <property type="component" value="Unassembled WGS sequence"/>
</dbReference>
<keyword evidence="1" id="KW-0732">Signal</keyword>
<name>A0ABU0DIY7_9HYPH</name>
<reference evidence="2 3" key="1">
    <citation type="submission" date="2023-07" db="EMBL/GenBank/DDBJ databases">
        <title>Genomic Encyclopedia of Type Strains, Phase IV (KMG-IV): sequencing the most valuable type-strain genomes for metagenomic binning, comparative biology and taxonomic classification.</title>
        <authorList>
            <person name="Goeker M."/>
        </authorList>
    </citation>
    <scope>NUCLEOTIDE SEQUENCE [LARGE SCALE GENOMIC DNA]</scope>
    <source>
        <strain evidence="2 3">DSM 1277</strain>
    </source>
</reference>
<evidence type="ECO:0000313" key="2">
    <source>
        <dbReference type="EMBL" id="MDQ0348397.1"/>
    </source>
</evidence>
<evidence type="ECO:0000313" key="3">
    <source>
        <dbReference type="Proteomes" id="UP001238467"/>
    </source>
</evidence>
<dbReference type="RefSeq" id="WP_307061187.1">
    <property type="nucleotide sequence ID" value="NZ_JAUSUH010000006.1"/>
</dbReference>
<accession>A0ABU0DIY7</accession>
<keyword evidence="3" id="KW-1185">Reference proteome</keyword>
<evidence type="ECO:0008006" key="4">
    <source>
        <dbReference type="Google" id="ProtNLM"/>
    </source>
</evidence>
<organism evidence="2 3">
    <name type="scientific">Ancylobacter vacuolatus</name>
    <dbReference type="NCBI Taxonomy" id="223389"/>
    <lineage>
        <taxon>Bacteria</taxon>
        <taxon>Pseudomonadati</taxon>
        <taxon>Pseudomonadota</taxon>
        <taxon>Alphaproteobacteria</taxon>
        <taxon>Hyphomicrobiales</taxon>
        <taxon>Xanthobacteraceae</taxon>
        <taxon>Ancylobacter</taxon>
    </lineage>
</organism>
<sequence length="235" mass="24882">MTMIFAMTRCRRLALALCALTASGLLAAPAFATQAVATQTAATSPSGTKVASINAGASAATTPAAATSAASAPGASEAAAVPAPAPYYVDFRARTAATYGHAFLWYGKSSERAVEVAGLHPATDSPVPYVLGHFMFVQSETGASYGDLDEQYLTANYRVYLSEEDAPKVFAYIQKLQKTTPFWNATTTNCTWFIGQVASFMGLDTPSHLLLPEDYVNELKKMNDSRNMASLAPGR</sequence>
<proteinExistence type="predicted"/>
<gene>
    <name evidence="2" type="ORF">J2S76_002828</name>
</gene>
<feature type="signal peptide" evidence="1">
    <location>
        <begin position="1"/>
        <end position="27"/>
    </location>
</feature>
<evidence type="ECO:0000256" key="1">
    <source>
        <dbReference type="SAM" id="SignalP"/>
    </source>
</evidence>
<feature type="chain" id="PRO_5047453837" description="Permuted papain-like amidase enzyme, YaeF/YiiX, C92 family" evidence="1">
    <location>
        <begin position="28"/>
        <end position="235"/>
    </location>
</feature>